<keyword evidence="2" id="KW-1185">Reference proteome</keyword>
<proteinExistence type="predicted"/>
<reference evidence="2" key="1">
    <citation type="submission" date="2015-09" db="EMBL/GenBank/DDBJ databases">
        <authorList>
            <person name="Rodrigo-Torres L."/>
            <person name="Arahal D.R."/>
        </authorList>
    </citation>
    <scope>NUCLEOTIDE SEQUENCE [LARGE SCALE GENOMIC DNA]</scope>
    <source>
        <strain evidence="2">CECT 5091</strain>
    </source>
</reference>
<evidence type="ECO:0000313" key="1">
    <source>
        <dbReference type="EMBL" id="CUJ97653.1"/>
    </source>
</evidence>
<dbReference type="Gene3D" id="2.10.25.10">
    <property type="entry name" value="Laminin"/>
    <property type="match status" value="6"/>
</dbReference>
<dbReference type="STRING" id="1715692.RUE5091_01831"/>
<sequence length="269" mass="30050">MPGRPDPRHRLNLTSIKRTRDVSCLILTFFVLISGTQLSAQVAPATSQLAGNAGGSVCDKDYESRGGSCLKENTPENAYSTGSSYGQGWKCNHGFRDIGDICEEIKVPKNAHLVSTGDRWKCNRLFRRVGEECEEVNAPENGFVETRFGVLETHCNWGFRKEGLDCVAIDVPRNGHLTDKNSKDGWVCLRGFRSVEGRCEPVAIPDHAYLTSDTYSGWKCERGFRASRNTCIAIIVPSNAHLNRRGDGWECNQPFKRQNDTCAENYPRQ</sequence>
<dbReference type="Proteomes" id="UP000051260">
    <property type="component" value="Unassembled WGS sequence"/>
</dbReference>
<evidence type="ECO:0000313" key="2">
    <source>
        <dbReference type="Proteomes" id="UP000051260"/>
    </source>
</evidence>
<dbReference type="EMBL" id="CYUD01000005">
    <property type="protein sequence ID" value="CUJ97653.1"/>
    <property type="molecule type" value="Genomic_DNA"/>
</dbReference>
<organism evidence="1 2">
    <name type="scientific">Ruegeria denitrificans</name>
    <dbReference type="NCBI Taxonomy" id="1715692"/>
    <lineage>
        <taxon>Bacteria</taxon>
        <taxon>Pseudomonadati</taxon>
        <taxon>Pseudomonadota</taxon>
        <taxon>Alphaproteobacteria</taxon>
        <taxon>Rhodobacterales</taxon>
        <taxon>Roseobacteraceae</taxon>
        <taxon>Ruegeria</taxon>
    </lineage>
</organism>
<name>A0A0N7M9C3_9RHOB</name>
<gene>
    <name evidence="1" type="ORF">RUE5091_01831</name>
</gene>
<protein>
    <submittedName>
        <fullName evidence="1">MSP1 EGF domain 1</fullName>
    </submittedName>
</protein>
<accession>A0A0N7M9C3</accession>
<dbReference type="AlphaFoldDB" id="A0A0N7M9C3"/>